<evidence type="ECO:0000313" key="3">
    <source>
        <dbReference type="Proteomes" id="UP000623608"/>
    </source>
</evidence>
<accession>A0A919NYI5</accession>
<feature type="region of interest" description="Disordered" evidence="1">
    <location>
        <begin position="83"/>
        <end position="142"/>
    </location>
</feature>
<comment type="caution">
    <text evidence="2">The sequence shown here is derived from an EMBL/GenBank/DDBJ whole genome shotgun (WGS) entry which is preliminary data.</text>
</comment>
<keyword evidence="3" id="KW-1185">Reference proteome</keyword>
<dbReference type="Gene3D" id="3.20.20.100">
    <property type="entry name" value="NADP-dependent oxidoreductase domain"/>
    <property type="match status" value="1"/>
</dbReference>
<dbReference type="InterPro" id="IPR036812">
    <property type="entry name" value="NAD(P)_OxRdtase_dom_sf"/>
</dbReference>
<organism evidence="2 3">
    <name type="scientific">Paractinoplanes tereljensis</name>
    <dbReference type="NCBI Taxonomy" id="571912"/>
    <lineage>
        <taxon>Bacteria</taxon>
        <taxon>Bacillati</taxon>
        <taxon>Actinomycetota</taxon>
        <taxon>Actinomycetes</taxon>
        <taxon>Micromonosporales</taxon>
        <taxon>Micromonosporaceae</taxon>
        <taxon>Paractinoplanes</taxon>
    </lineage>
</organism>
<proteinExistence type="predicted"/>
<sequence>MLATVAIDLRDSQEPSMRYRVLGGSTGLRVSEMALGTEEFGLGAHPAWKVARAATLAELRGWAPPAAITIEYGASEREAERELLLAAEAPAARPDRRRRRSSTERAPRARHRQRPAPGGRRLPPADRPGSLIRTMSRGGPDR</sequence>
<dbReference type="Proteomes" id="UP000623608">
    <property type="component" value="Unassembled WGS sequence"/>
</dbReference>
<protein>
    <submittedName>
        <fullName evidence="2">Uncharacterized protein</fullName>
    </submittedName>
</protein>
<gene>
    <name evidence="2" type="ORF">Ate02nite_94280</name>
</gene>
<reference evidence="2" key="1">
    <citation type="submission" date="2021-01" db="EMBL/GenBank/DDBJ databases">
        <title>Whole genome shotgun sequence of Actinoplanes tereljensis NBRC 105297.</title>
        <authorList>
            <person name="Komaki H."/>
            <person name="Tamura T."/>
        </authorList>
    </citation>
    <scope>NUCLEOTIDE SEQUENCE</scope>
    <source>
        <strain evidence="2">NBRC 105297</strain>
    </source>
</reference>
<evidence type="ECO:0000256" key="1">
    <source>
        <dbReference type="SAM" id="MobiDB-lite"/>
    </source>
</evidence>
<dbReference type="AlphaFoldDB" id="A0A919NYI5"/>
<name>A0A919NYI5_9ACTN</name>
<dbReference type="EMBL" id="BOMY01000064">
    <property type="protein sequence ID" value="GIF26698.1"/>
    <property type="molecule type" value="Genomic_DNA"/>
</dbReference>
<evidence type="ECO:0000313" key="2">
    <source>
        <dbReference type="EMBL" id="GIF26698.1"/>
    </source>
</evidence>